<dbReference type="PANTHER" id="PTHR24064">
    <property type="entry name" value="SOLUTE CARRIER FAMILY 22 MEMBER"/>
    <property type="match status" value="1"/>
</dbReference>
<dbReference type="Proteomes" id="UP000494206">
    <property type="component" value="Unassembled WGS sequence"/>
</dbReference>
<feature type="transmembrane region" description="Helical" evidence="5">
    <location>
        <begin position="276"/>
        <end position="297"/>
    </location>
</feature>
<feature type="transmembrane region" description="Helical" evidence="5">
    <location>
        <begin position="397"/>
        <end position="415"/>
    </location>
</feature>
<dbReference type="Pfam" id="PF00083">
    <property type="entry name" value="Sugar_tr"/>
    <property type="match status" value="1"/>
</dbReference>
<sequence length="465" mass="52497">MITLEGDSVLLRQESIVAVKATDEILDVLRINSSRFYALSFLMSLTWMIGAMVLLSTAFTASECANCTMLTVNQEFPDDVSLLTWRTSFFMLGMMCGAIVMPMSADHYGRRPIWLVCLIGVAAASGFCAMSHSVVQFCVFRWFQGFFWVGASLVSWVAGYELAPPKLRAVVTLLYGLTWVVGYCLVAPLAMIVSTWREFYALIASLVPLYAFLIFLNVPETLHFLIVKRRARKAQRWIAHVDPTFPGTFDIPGLIQASQRKHKRPFLEEVLRHKEFIGYWLVQVFMWMTDTFTYFGLSLNSTQLDGNPYANFVLLGVVELPSYIFCPYANDYFGRKPTLIVSHISSGVLFIIAYFVQDRNRLIYIACWILGKFAISFSFMSLFVYTSEMFPSSIRNGAVGMCSVFAKIGGILIPYMKLMGLISEDILLIFLCVTAIAAGLLVIFLPETKNRLLPDTVEDEFENQS</sequence>
<dbReference type="AlphaFoldDB" id="A0A8S1EZM9"/>
<feature type="transmembrane region" description="Helical" evidence="5">
    <location>
        <begin position="36"/>
        <end position="62"/>
    </location>
</feature>
<feature type="transmembrane region" description="Helical" evidence="5">
    <location>
        <begin position="309"/>
        <end position="326"/>
    </location>
</feature>
<dbReference type="InterPro" id="IPR020846">
    <property type="entry name" value="MFS_dom"/>
</dbReference>
<evidence type="ECO:0000256" key="1">
    <source>
        <dbReference type="ARBA" id="ARBA00004141"/>
    </source>
</evidence>
<keyword evidence="2 5" id="KW-0812">Transmembrane</keyword>
<keyword evidence="4 5" id="KW-0472">Membrane</keyword>
<feature type="transmembrane region" description="Helical" evidence="5">
    <location>
        <begin position="427"/>
        <end position="445"/>
    </location>
</feature>
<proteinExistence type="predicted"/>
<keyword evidence="8" id="KW-1185">Reference proteome</keyword>
<evidence type="ECO:0000313" key="8">
    <source>
        <dbReference type="Proteomes" id="UP000494206"/>
    </source>
</evidence>
<comment type="caution">
    <text evidence="7">The sequence shown here is derived from an EMBL/GenBank/DDBJ whole genome shotgun (WGS) entry which is preliminary data.</text>
</comment>
<comment type="subcellular location">
    <subcellularLocation>
        <location evidence="1">Membrane</location>
        <topology evidence="1">Multi-pass membrane protein</topology>
    </subcellularLocation>
</comment>
<feature type="transmembrane region" description="Helical" evidence="5">
    <location>
        <begin position="199"/>
        <end position="226"/>
    </location>
</feature>
<gene>
    <name evidence="7" type="ORF">CBOVIS_LOCUS7225</name>
</gene>
<dbReference type="EMBL" id="CADEPM010000004">
    <property type="protein sequence ID" value="CAB3404970.1"/>
    <property type="molecule type" value="Genomic_DNA"/>
</dbReference>
<evidence type="ECO:0000256" key="2">
    <source>
        <dbReference type="ARBA" id="ARBA00022692"/>
    </source>
</evidence>
<reference evidence="7 8" key="1">
    <citation type="submission" date="2020-04" db="EMBL/GenBank/DDBJ databases">
        <authorList>
            <person name="Laetsch R D."/>
            <person name="Stevens L."/>
            <person name="Kumar S."/>
            <person name="Blaxter L. M."/>
        </authorList>
    </citation>
    <scope>NUCLEOTIDE SEQUENCE [LARGE SCALE GENOMIC DNA]</scope>
</reference>
<dbReference type="PROSITE" id="PS50850">
    <property type="entry name" value="MFS"/>
    <property type="match status" value="1"/>
</dbReference>
<dbReference type="OrthoDB" id="5296287at2759"/>
<feature type="transmembrane region" description="Helical" evidence="5">
    <location>
        <begin position="82"/>
        <end position="101"/>
    </location>
</feature>
<accession>A0A8S1EZM9</accession>
<feature type="transmembrane region" description="Helical" evidence="5">
    <location>
        <begin position="141"/>
        <end position="160"/>
    </location>
</feature>
<evidence type="ECO:0000259" key="6">
    <source>
        <dbReference type="PROSITE" id="PS50850"/>
    </source>
</evidence>
<dbReference type="GO" id="GO:0022857">
    <property type="term" value="F:transmembrane transporter activity"/>
    <property type="evidence" value="ECO:0007669"/>
    <property type="project" value="InterPro"/>
</dbReference>
<name>A0A8S1EZM9_9PELO</name>
<dbReference type="GO" id="GO:0016020">
    <property type="term" value="C:membrane"/>
    <property type="evidence" value="ECO:0007669"/>
    <property type="project" value="UniProtKB-SubCell"/>
</dbReference>
<evidence type="ECO:0000313" key="7">
    <source>
        <dbReference type="EMBL" id="CAB3404970.1"/>
    </source>
</evidence>
<dbReference type="InterPro" id="IPR005828">
    <property type="entry name" value="MFS_sugar_transport-like"/>
</dbReference>
<dbReference type="SUPFAM" id="SSF103473">
    <property type="entry name" value="MFS general substrate transporter"/>
    <property type="match status" value="1"/>
</dbReference>
<organism evidence="7 8">
    <name type="scientific">Caenorhabditis bovis</name>
    <dbReference type="NCBI Taxonomy" id="2654633"/>
    <lineage>
        <taxon>Eukaryota</taxon>
        <taxon>Metazoa</taxon>
        <taxon>Ecdysozoa</taxon>
        <taxon>Nematoda</taxon>
        <taxon>Chromadorea</taxon>
        <taxon>Rhabditida</taxon>
        <taxon>Rhabditina</taxon>
        <taxon>Rhabditomorpha</taxon>
        <taxon>Rhabditoidea</taxon>
        <taxon>Rhabditidae</taxon>
        <taxon>Peloderinae</taxon>
        <taxon>Caenorhabditis</taxon>
    </lineage>
</organism>
<keyword evidence="3 5" id="KW-1133">Transmembrane helix</keyword>
<dbReference type="InterPro" id="IPR036259">
    <property type="entry name" value="MFS_trans_sf"/>
</dbReference>
<dbReference type="Gene3D" id="1.20.1250.20">
    <property type="entry name" value="MFS general substrate transporter like domains"/>
    <property type="match status" value="1"/>
</dbReference>
<protein>
    <recommendedName>
        <fullName evidence="6">Major facilitator superfamily (MFS) profile domain-containing protein</fullName>
    </recommendedName>
</protein>
<evidence type="ECO:0000256" key="3">
    <source>
        <dbReference type="ARBA" id="ARBA00022989"/>
    </source>
</evidence>
<feature type="transmembrane region" description="Helical" evidence="5">
    <location>
        <begin position="362"/>
        <end position="385"/>
    </location>
</feature>
<feature type="transmembrane region" description="Helical" evidence="5">
    <location>
        <begin position="172"/>
        <end position="193"/>
    </location>
</feature>
<feature type="domain" description="Major facilitator superfamily (MFS) profile" evidence="6">
    <location>
        <begin position="42"/>
        <end position="449"/>
    </location>
</feature>
<evidence type="ECO:0000256" key="5">
    <source>
        <dbReference type="SAM" id="Phobius"/>
    </source>
</evidence>
<feature type="transmembrane region" description="Helical" evidence="5">
    <location>
        <begin position="338"/>
        <end position="356"/>
    </location>
</feature>
<feature type="transmembrane region" description="Helical" evidence="5">
    <location>
        <begin position="113"/>
        <end position="135"/>
    </location>
</feature>
<evidence type="ECO:0000256" key="4">
    <source>
        <dbReference type="ARBA" id="ARBA00023136"/>
    </source>
</evidence>